<proteinExistence type="inferred from homology"/>
<evidence type="ECO:0000256" key="1">
    <source>
        <dbReference type="ARBA" id="ARBA00009589"/>
    </source>
</evidence>
<evidence type="ECO:0000313" key="9">
    <source>
        <dbReference type="Proteomes" id="UP000663829"/>
    </source>
</evidence>
<evidence type="ECO:0000256" key="2">
    <source>
        <dbReference type="ARBA" id="ARBA00022723"/>
    </source>
</evidence>
<dbReference type="Pfam" id="PF05761">
    <property type="entry name" value="5_nucleotid"/>
    <property type="match status" value="1"/>
</dbReference>
<dbReference type="SUPFAM" id="SSF56784">
    <property type="entry name" value="HAD-like"/>
    <property type="match status" value="1"/>
</dbReference>
<dbReference type="PANTHER" id="PTHR12103">
    <property type="entry name" value="5'-NUCLEOTIDASE DOMAIN-CONTAINING"/>
    <property type="match status" value="1"/>
</dbReference>
<sequence length="377" mass="44218">METTQSITSESFKETTINLSSIDWFGFDLDHTLIRYQLHNFHILIYRIISDYLIENYHYNSVLQTNTESIHDYAVKGLIYDSLYGDIIQLNNSGSVIYSLHGLNTKIDQDVLKQRYPDNLQSIENSTDKRYWIMLTYFEQAAAYLIANIVDLIDKQQLFNSSFNNSLKIDDTNKYSFFLSHIYAAFEHNYGGEFDKSDYFNELRTNIGKYIYKRDDIRNWLIELKLKYGKYLFVITNSKLDYTELLANYAFGSDWHSLFDLIIVNSKKPTFFDQYNPFYKCGNESEPISDLRELCVIGGIYTGGNSKDLQIIFKYITNYGLKQTINDVDLNTRKSDEHEPIIIYFGDNIKVSIKESLDLLCETNEHIIERRSKTFLS</sequence>
<dbReference type="EMBL" id="CAJNOK010007746">
    <property type="protein sequence ID" value="CAF1043389.1"/>
    <property type="molecule type" value="Genomic_DNA"/>
</dbReference>
<keyword evidence="3" id="KW-0378">Hydrolase</keyword>
<evidence type="ECO:0000256" key="4">
    <source>
        <dbReference type="ARBA" id="ARBA00022842"/>
    </source>
</evidence>
<protein>
    <submittedName>
        <fullName evidence="6">Uncharacterized protein</fullName>
    </submittedName>
</protein>
<dbReference type="InterPro" id="IPR036412">
    <property type="entry name" value="HAD-like_sf"/>
</dbReference>
<dbReference type="EMBL" id="CAJOBC010101368">
    <property type="protein sequence ID" value="CAF4473272.1"/>
    <property type="molecule type" value="Genomic_DNA"/>
</dbReference>
<dbReference type="Proteomes" id="UP000677228">
    <property type="component" value="Unassembled WGS sequence"/>
</dbReference>
<evidence type="ECO:0000313" key="6">
    <source>
        <dbReference type="EMBL" id="CAF1597700.1"/>
    </source>
</evidence>
<comment type="caution">
    <text evidence="6">The sequence shown here is derived from an EMBL/GenBank/DDBJ whole genome shotgun (WGS) entry which is preliminary data.</text>
</comment>
<evidence type="ECO:0000313" key="7">
    <source>
        <dbReference type="EMBL" id="CAF3811548.1"/>
    </source>
</evidence>
<dbReference type="Proteomes" id="UP000663829">
    <property type="component" value="Unassembled WGS sequence"/>
</dbReference>
<dbReference type="EMBL" id="CAJOBA010007758">
    <property type="protein sequence ID" value="CAF3811548.1"/>
    <property type="molecule type" value="Genomic_DNA"/>
</dbReference>
<accession>A0A816AHH7</accession>
<dbReference type="Proteomes" id="UP000682733">
    <property type="component" value="Unassembled WGS sequence"/>
</dbReference>
<gene>
    <name evidence="6" type="ORF">GPM918_LOCUS42210</name>
    <name evidence="5" type="ORF">OVA965_LOCUS16600</name>
    <name evidence="8" type="ORF">SRO942_LOCUS43409</name>
    <name evidence="7" type="ORF">TMI583_LOCUS16611</name>
</gene>
<keyword evidence="4" id="KW-0460">Magnesium</keyword>
<evidence type="ECO:0000313" key="8">
    <source>
        <dbReference type="EMBL" id="CAF4473272.1"/>
    </source>
</evidence>
<dbReference type="InterPro" id="IPR008380">
    <property type="entry name" value="HAD-SF_hydro_IG_5-nucl"/>
</dbReference>
<name>A0A816AHH7_9BILA</name>
<dbReference type="OrthoDB" id="6503940at2759"/>
<dbReference type="EMBL" id="CAJNOQ010035030">
    <property type="protein sequence ID" value="CAF1597700.1"/>
    <property type="molecule type" value="Genomic_DNA"/>
</dbReference>
<dbReference type="Proteomes" id="UP000681722">
    <property type="component" value="Unassembled WGS sequence"/>
</dbReference>
<dbReference type="Gene3D" id="3.40.50.1000">
    <property type="entry name" value="HAD superfamily/HAD-like"/>
    <property type="match status" value="1"/>
</dbReference>
<dbReference type="AlphaFoldDB" id="A0A816AHH7"/>
<organism evidence="6 9">
    <name type="scientific">Didymodactylos carnosus</name>
    <dbReference type="NCBI Taxonomy" id="1234261"/>
    <lineage>
        <taxon>Eukaryota</taxon>
        <taxon>Metazoa</taxon>
        <taxon>Spiralia</taxon>
        <taxon>Gnathifera</taxon>
        <taxon>Rotifera</taxon>
        <taxon>Eurotatoria</taxon>
        <taxon>Bdelloidea</taxon>
        <taxon>Philodinida</taxon>
        <taxon>Philodinidae</taxon>
        <taxon>Didymodactylos</taxon>
    </lineage>
</organism>
<evidence type="ECO:0000313" key="5">
    <source>
        <dbReference type="EMBL" id="CAF1043389.1"/>
    </source>
</evidence>
<keyword evidence="9" id="KW-1185">Reference proteome</keyword>
<dbReference type="GO" id="GO:0046872">
    <property type="term" value="F:metal ion binding"/>
    <property type="evidence" value="ECO:0007669"/>
    <property type="project" value="UniProtKB-KW"/>
</dbReference>
<comment type="similarity">
    <text evidence="1">Belongs to the 5'(3')-deoxyribonucleotidase family.</text>
</comment>
<dbReference type="GO" id="GO:0008253">
    <property type="term" value="F:5'-nucleotidase activity"/>
    <property type="evidence" value="ECO:0007669"/>
    <property type="project" value="TreeGrafter"/>
</dbReference>
<keyword evidence="2" id="KW-0479">Metal-binding</keyword>
<evidence type="ECO:0000256" key="3">
    <source>
        <dbReference type="ARBA" id="ARBA00022801"/>
    </source>
</evidence>
<dbReference type="PANTHER" id="PTHR12103:SF38">
    <property type="entry name" value="5'-NUCLEOTIDASE DOMAIN-CONTAINING PROTEIN 1"/>
    <property type="match status" value="1"/>
</dbReference>
<dbReference type="InterPro" id="IPR023214">
    <property type="entry name" value="HAD_sf"/>
</dbReference>
<reference evidence="6" key="1">
    <citation type="submission" date="2021-02" db="EMBL/GenBank/DDBJ databases">
        <authorList>
            <person name="Nowell W R."/>
        </authorList>
    </citation>
    <scope>NUCLEOTIDE SEQUENCE</scope>
</reference>